<dbReference type="EMBL" id="AXCN02002393">
    <property type="status" value="NOT_ANNOTATED_CDS"/>
    <property type="molecule type" value="Genomic_DNA"/>
</dbReference>
<feature type="region of interest" description="Disordered" evidence="1">
    <location>
        <begin position="80"/>
        <end position="117"/>
    </location>
</feature>
<reference evidence="2" key="2">
    <citation type="submission" date="2020-05" db="UniProtKB">
        <authorList>
            <consortium name="EnsemblMetazoa"/>
        </authorList>
    </citation>
    <scope>IDENTIFICATION</scope>
    <source>
        <strain evidence="2">FAR1</strain>
    </source>
</reference>
<dbReference type="EnsemblMetazoa" id="AFAF015661-RA">
    <property type="protein sequence ID" value="AFAF015661-PA"/>
    <property type="gene ID" value="AFAF015661"/>
</dbReference>
<dbReference type="VEuPathDB" id="VectorBase:AFAF015661"/>
<dbReference type="Proteomes" id="UP000075886">
    <property type="component" value="Unassembled WGS sequence"/>
</dbReference>
<organism evidence="2 3">
    <name type="scientific">Anopheles farauti</name>
    <dbReference type="NCBI Taxonomy" id="69004"/>
    <lineage>
        <taxon>Eukaryota</taxon>
        <taxon>Metazoa</taxon>
        <taxon>Ecdysozoa</taxon>
        <taxon>Arthropoda</taxon>
        <taxon>Hexapoda</taxon>
        <taxon>Insecta</taxon>
        <taxon>Pterygota</taxon>
        <taxon>Neoptera</taxon>
        <taxon>Endopterygota</taxon>
        <taxon>Diptera</taxon>
        <taxon>Nematocera</taxon>
        <taxon>Culicoidea</taxon>
        <taxon>Culicidae</taxon>
        <taxon>Anophelinae</taxon>
        <taxon>Anopheles</taxon>
    </lineage>
</organism>
<feature type="region of interest" description="Disordered" evidence="1">
    <location>
        <begin position="175"/>
        <end position="228"/>
    </location>
</feature>
<proteinExistence type="predicted"/>
<protein>
    <submittedName>
        <fullName evidence="2">Uncharacterized protein</fullName>
    </submittedName>
</protein>
<evidence type="ECO:0000313" key="3">
    <source>
        <dbReference type="Proteomes" id="UP000075886"/>
    </source>
</evidence>
<evidence type="ECO:0000313" key="2">
    <source>
        <dbReference type="EnsemblMetazoa" id="AFAF015661-PA"/>
    </source>
</evidence>
<sequence length="238" mass="25847">MAKNRRASFLPLAGALALPTGVYIFPGSGALPDVVLWVEECTENHFLEKAASSSALLISQERKAKRIDLQRFLRSSRAAPVETRLPTAKRSSLQPIKEAGGAKPPEPSESVEVETEDKEKALLREIVETLRQQLASSQKDKELSDRTMEKLLVELNELNGMIACLREDLNRRDNETATLSPPSIGRRGGKKVRQTAGHGAGTTPSCIGHRPGATFSDDGGRSSCSYGSGHIRPYIQGT</sequence>
<name>A0A182QRX7_9DIPT</name>
<keyword evidence="3" id="KW-1185">Reference proteome</keyword>
<reference evidence="3" key="1">
    <citation type="submission" date="2014-01" db="EMBL/GenBank/DDBJ databases">
        <title>The Genome Sequence of Anopheles farauti FAR1 (V2).</title>
        <authorList>
            <consortium name="The Broad Institute Genomics Platform"/>
            <person name="Neafsey D.E."/>
            <person name="Besansky N."/>
            <person name="Howell P."/>
            <person name="Walton C."/>
            <person name="Young S.K."/>
            <person name="Zeng Q."/>
            <person name="Gargeya S."/>
            <person name="Fitzgerald M."/>
            <person name="Haas B."/>
            <person name="Abouelleil A."/>
            <person name="Allen A.W."/>
            <person name="Alvarado L."/>
            <person name="Arachchi H.M."/>
            <person name="Berlin A.M."/>
            <person name="Chapman S.B."/>
            <person name="Gainer-Dewar J."/>
            <person name="Goldberg J."/>
            <person name="Griggs A."/>
            <person name="Gujja S."/>
            <person name="Hansen M."/>
            <person name="Howarth C."/>
            <person name="Imamovic A."/>
            <person name="Ireland A."/>
            <person name="Larimer J."/>
            <person name="McCowan C."/>
            <person name="Murphy C."/>
            <person name="Pearson M."/>
            <person name="Poon T.W."/>
            <person name="Priest M."/>
            <person name="Roberts A."/>
            <person name="Saif S."/>
            <person name="Shea T."/>
            <person name="Sisk P."/>
            <person name="Sykes S."/>
            <person name="Wortman J."/>
            <person name="Nusbaum C."/>
            <person name="Birren B."/>
        </authorList>
    </citation>
    <scope>NUCLEOTIDE SEQUENCE [LARGE SCALE GENOMIC DNA]</scope>
    <source>
        <strain evidence="3">FAR1</strain>
    </source>
</reference>
<dbReference type="AlphaFoldDB" id="A0A182QRX7"/>
<evidence type="ECO:0000256" key="1">
    <source>
        <dbReference type="SAM" id="MobiDB-lite"/>
    </source>
</evidence>
<accession>A0A182QRX7</accession>